<keyword evidence="5 11" id="KW-1133">Transmembrane helix</keyword>
<evidence type="ECO:0000256" key="1">
    <source>
        <dbReference type="ARBA" id="ARBA00004651"/>
    </source>
</evidence>
<keyword evidence="4 11" id="KW-0812">Transmembrane</keyword>
<dbReference type="SUPFAM" id="SSF103190">
    <property type="entry name" value="Sensory domain-like"/>
    <property type="match status" value="1"/>
</dbReference>
<proteinExistence type="inferred from homology"/>
<feature type="domain" description="Methyl-accepting transducer" evidence="12">
    <location>
        <begin position="391"/>
        <end position="648"/>
    </location>
</feature>
<dbReference type="GO" id="GO:0007165">
    <property type="term" value="P:signal transduction"/>
    <property type="evidence" value="ECO:0007669"/>
    <property type="project" value="UniProtKB-KW"/>
</dbReference>
<evidence type="ECO:0000256" key="3">
    <source>
        <dbReference type="ARBA" id="ARBA00022500"/>
    </source>
</evidence>
<dbReference type="PANTHER" id="PTHR32089:SF112">
    <property type="entry name" value="LYSOZYME-LIKE PROTEIN-RELATED"/>
    <property type="match status" value="1"/>
</dbReference>
<dbReference type="InterPro" id="IPR003660">
    <property type="entry name" value="HAMP_dom"/>
</dbReference>
<dbReference type="PROSITE" id="PS50885">
    <property type="entry name" value="HAMP"/>
    <property type="match status" value="1"/>
</dbReference>
<dbReference type="InterPro" id="IPR004089">
    <property type="entry name" value="MCPsignal_dom"/>
</dbReference>
<evidence type="ECO:0000259" key="12">
    <source>
        <dbReference type="PROSITE" id="PS50111"/>
    </source>
</evidence>
<dbReference type="PANTHER" id="PTHR32089">
    <property type="entry name" value="METHYL-ACCEPTING CHEMOTAXIS PROTEIN MCPB"/>
    <property type="match status" value="1"/>
</dbReference>
<feature type="domain" description="HAMP" evidence="13">
    <location>
        <begin position="320"/>
        <end position="372"/>
    </location>
</feature>
<dbReference type="Gene3D" id="1.10.287.950">
    <property type="entry name" value="Methyl-accepting chemotaxis protein"/>
    <property type="match status" value="1"/>
</dbReference>
<keyword evidence="3" id="KW-0145">Chemotaxis</keyword>
<evidence type="ECO:0000256" key="6">
    <source>
        <dbReference type="ARBA" id="ARBA00023136"/>
    </source>
</evidence>
<dbReference type="GO" id="GO:0005886">
    <property type="term" value="C:plasma membrane"/>
    <property type="evidence" value="ECO:0007669"/>
    <property type="project" value="UniProtKB-SubCell"/>
</dbReference>
<gene>
    <name evidence="14" type="primary">mcpC_2</name>
    <name evidence="14" type="ORF">CLTEP_04430</name>
</gene>
<dbReference type="EMBL" id="LTBA01000002">
    <property type="protein sequence ID" value="KYH35504.1"/>
    <property type="molecule type" value="Genomic_DNA"/>
</dbReference>
<sequence>MASYNYIIKNNKLGGAYMKFSLKKKLILLSASILLITTLSLGYISYIKSNSIIQKTLVNEAFEKINMADQNLLDLTNNFEKLSNVLIHSDLFKLNCTNDDLEKIINYFKKITKQYPKILNIYMYTEDYRFVSYPENKYYTDYNVTNEDFYKEPMKSEKPTWIKPYIDAITGKWCVTLNNRILDAEGKPIGLLCIDISLETIMNFIDNIKLGDSGYFFICNNLGGIVAHPNKNMLGIDIPNKQLRSKILKEDSDTLEISSNNKNKFIVFSKSKNSNFNWKFVGLISTEEKNLVSKQLLIHICFYGLIIMIISILIYIAVINTIIKNITLFIDSINCMGNGDMTVKCDIKSSDEIGKVGRVFNDMVERLNNVINKTQKLSVEIVEQCASLNTAYTDAINSSKEIENAIENVSSSSEIQATETLKSVEKINTLSSNMEIISTHIENLMTLCSETQNINKKGINTVNELIQTNINSNESYDNLGKVINEIAESSGKIYDIVDVIDSIAKQTSLLSLNASIEAARAGEHGKGFAVVAEEVRKLAEQSSNATNMIKEIIDQVKEQTDTAVFEMKNTNLNMDIQNKSVKDTGDAFNLIYSTIENLIEHIDKIEKLNNDMILLKDNIVESIEEISEMSQQNSATTEEITASAENQINTMDNVNEVAEKLKKFAELLKAEISIFKTK</sequence>
<dbReference type="Gene3D" id="3.30.450.20">
    <property type="entry name" value="PAS domain"/>
    <property type="match status" value="2"/>
</dbReference>
<organism evidence="14 15">
    <name type="scientific">Clostridium tepidiprofundi DSM 19306</name>
    <dbReference type="NCBI Taxonomy" id="1121338"/>
    <lineage>
        <taxon>Bacteria</taxon>
        <taxon>Bacillati</taxon>
        <taxon>Bacillota</taxon>
        <taxon>Clostridia</taxon>
        <taxon>Eubacteriales</taxon>
        <taxon>Clostridiaceae</taxon>
        <taxon>Clostridium</taxon>
    </lineage>
</organism>
<dbReference type="GO" id="GO:0006935">
    <property type="term" value="P:chemotaxis"/>
    <property type="evidence" value="ECO:0007669"/>
    <property type="project" value="UniProtKB-KW"/>
</dbReference>
<keyword evidence="15" id="KW-1185">Reference proteome</keyword>
<dbReference type="CDD" id="cd11386">
    <property type="entry name" value="MCP_signal"/>
    <property type="match status" value="1"/>
</dbReference>
<keyword evidence="6 11" id="KW-0472">Membrane</keyword>
<evidence type="ECO:0000313" key="15">
    <source>
        <dbReference type="Proteomes" id="UP000075531"/>
    </source>
</evidence>
<keyword evidence="7 9" id="KW-0807">Transducer</keyword>
<evidence type="ECO:0000256" key="10">
    <source>
        <dbReference type="SAM" id="Coils"/>
    </source>
</evidence>
<accession>A0A151B6J0</accession>
<comment type="caution">
    <text evidence="14">The sequence shown here is derived from an EMBL/GenBank/DDBJ whole genome shotgun (WGS) entry which is preliminary data.</text>
</comment>
<evidence type="ECO:0000313" key="14">
    <source>
        <dbReference type="EMBL" id="KYH35504.1"/>
    </source>
</evidence>
<dbReference type="SUPFAM" id="SSF58104">
    <property type="entry name" value="Methyl-accepting chemotaxis protein (MCP) signaling domain"/>
    <property type="match status" value="1"/>
</dbReference>
<dbReference type="OrthoDB" id="13222at2"/>
<dbReference type="Gene3D" id="6.10.340.10">
    <property type="match status" value="1"/>
</dbReference>
<evidence type="ECO:0000256" key="8">
    <source>
        <dbReference type="ARBA" id="ARBA00029447"/>
    </source>
</evidence>
<dbReference type="InterPro" id="IPR033479">
    <property type="entry name" value="dCache_1"/>
</dbReference>
<dbReference type="Pfam" id="PF00672">
    <property type="entry name" value="HAMP"/>
    <property type="match status" value="1"/>
</dbReference>
<dbReference type="PATRIC" id="fig|1121338.3.peg.448"/>
<feature type="transmembrane region" description="Helical" evidence="11">
    <location>
        <begin position="296"/>
        <end position="318"/>
    </location>
</feature>
<comment type="similarity">
    <text evidence="8">Belongs to the methyl-accepting chemotaxis (MCP) protein family.</text>
</comment>
<reference evidence="14 15" key="1">
    <citation type="submission" date="2016-02" db="EMBL/GenBank/DDBJ databases">
        <title>Genome sequence of Clostridium tepidiprofundi DSM 19306.</title>
        <authorList>
            <person name="Poehlein A."/>
            <person name="Daniel R."/>
        </authorList>
    </citation>
    <scope>NUCLEOTIDE SEQUENCE [LARGE SCALE GENOMIC DNA]</scope>
    <source>
        <strain evidence="14 15">DSM 19306</strain>
    </source>
</reference>
<name>A0A151B6J0_9CLOT</name>
<dbReference type="SMART" id="SM00283">
    <property type="entry name" value="MA"/>
    <property type="match status" value="1"/>
</dbReference>
<feature type="coiled-coil region" evidence="10">
    <location>
        <begin position="598"/>
        <end position="625"/>
    </location>
</feature>
<evidence type="ECO:0000256" key="2">
    <source>
        <dbReference type="ARBA" id="ARBA00022475"/>
    </source>
</evidence>
<evidence type="ECO:0000256" key="5">
    <source>
        <dbReference type="ARBA" id="ARBA00022989"/>
    </source>
</evidence>
<dbReference type="SMART" id="SM00304">
    <property type="entry name" value="HAMP"/>
    <property type="match status" value="1"/>
</dbReference>
<dbReference type="CDD" id="cd18773">
    <property type="entry name" value="PDC1_HK_sensor"/>
    <property type="match status" value="1"/>
</dbReference>
<dbReference type="STRING" id="1121338.CLTEP_04430"/>
<dbReference type="Proteomes" id="UP000075531">
    <property type="component" value="Unassembled WGS sequence"/>
</dbReference>
<evidence type="ECO:0000256" key="4">
    <source>
        <dbReference type="ARBA" id="ARBA00022692"/>
    </source>
</evidence>
<dbReference type="RefSeq" id="WP_066821949.1">
    <property type="nucleotide sequence ID" value="NZ_LTBA01000002.1"/>
</dbReference>
<dbReference type="CDD" id="cd06225">
    <property type="entry name" value="HAMP"/>
    <property type="match status" value="1"/>
</dbReference>
<evidence type="ECO:0000256" key="11">
    <source>
        <dbReference type="SAM" id="Phobius"/>
    </source>
</evidence>
<comment type="subcellular location">
    <subcellularLocation>
        <location evidence="1">Cell membrane</location>
        <topology evidence="1">Multi-pass membrane protein</topology>
    </subcellularLocation>
</comment>
<evidence type="ECO:0000256" key="9">
    <source>
        <dbReference type="PROSITE-ProRule" id="PRU00284"/>
    </source>
</evidence>
<keyword evidence="2" id="KW-1003">Cell membrane</keyword>
<dbReference type="InterPro" id="IPR029151">
    <property type="entry name" value="Sensor-like_sf"/>
</dbReference>
<dbReference type="PROSITE" id="PS50111">
    <property type="entry name" value="CHEMOTAXIS_TRANSDUC_2"/>
    <property type="match status" value="1"/>
</dbReference>
<dbReference type="Pfam" id="PF00015">
    <property type="entry name" value="MCPsignal"/>
    <property type="match status" value="1"/>
</dbReference>
<evidence type="ECO:0000259" key="13">
    <source>
        <dbReference type="PROSITE" id="PS50885"/>
    </source>
</evidence>
<dbReference type="AlphaFoldDB" id="A0A151B6J0"/>
<protein>
    <submittedName>
        <fullName evidence="14">Methyl-accepting chemotaxis protein McpC</fullName>
    </submittedName>
</protein>
<dbReference type="CDD" id="cd12912">
    <property type="entry name" value="PDC2_MCP_like"/>
    <property type="match status" value="1"/>
</dbReference>
<dbReference type="Pfam" id="PF02743">
    <property type="entry name" value="dCache_1"/>
    <property type="match status" value="1"/>
</dbReference>
<evidence type="ECO:0000256" key="7">
    <source>
        <dbReference type="ARBA" id="ARBA00023224"/>
    </source>
</evidence>
<keyword evidence="10" id="KW-0175">Coiled coil</keyword>